<keyword evidence="3" id="KW-1185">Reference proteome</keyword>
<dbReference type="AlphaFoldDB" id="A0A0R0LWM1"/>
<dbReference type="PANTHER" id="PTHR33064:SF37">
    <property type="entry name" value="RIBONUCLEASE H"/>
    <property type="match status" value="1"/>
</dbReference>
<dbReference type="PROSITE" id="PS50878">
    <property type="entry name" value="RT_POL"/>
    <property type="match status" value="1"/>
</dbReference>
<dbReference type="EMBL" id="LGUB01001474">
    <property type="protein sequence ID" value="KRH91838.1"/>
    <property type="molecule type" value="Genomic_DNA"/>
</dbReference>
<evidence type="ECO:0000259" key="1">
    <source>
        <dbReference type="PROSITE" id="PS50878"/>
    </source>
</evidence>
<dbReference type="Proteomes" id="UP000051530">
    <property type="component" value="Unassembled WGS sequence"/>
</dbReference>
<dbReference type="CDD" id="cd01647">
    <property type="entry name" value="RT_LTR"/>
    <property type="match status" value="1"/>
</dbReference>
<dbReference type="PANTHER" id="PTHR33064">
    <property type="entry name" value="POL PROTEIN"/>
    <property type="match status" value="1"/>
</dbReference>
<proteinExistence type="predicted"/>
<evidence type="ECO:0000313" key="3">
    <source>
        <dbReference type="Proteomes" id="UP000051530"/>
    </source>
</evidence>
<protein>
    <submittedName>
        <fullName evidence="2">Putative LTR transposable element</fullName>
    </submittedName>
</protein>
<dbReference type="InterPro" id="IPR051320">
    <property type="entry name" value="Viral_Replic_Matur_Polypro"/>
</dbReference>
<sequence>AFSKRKKNGGIRLLNDFRLLNQKTEDDPFPSPNITDTLTNLRDCTVFSTIDMNKGYYQVDVDEKDRHKTGFVIAGEHYEFLRLPMGLSTSPKTFQRIVSRIFEKFDFVIIFLDDILIFSRTEEEHATHVLAVLEKLREHGGTFNVNKSKFFQNQITYLGKTISKNGIQPDLDALRKLTDFKHPRTKKQLQQIIGTINWFR</sequence>
<organism evidence="2 3">
    <name type="scientific">Pseudoloma neurophilia</name>
    <dbReference type="NCBI Taxonomy" id="146866"/>
    <lineage>
        <taxon>Eukaryota</taxon>
        <taxon>Fungi</taxon>
        <taxon>Fungi incertae sedis</taxon>
        <taxon>Microsporidia</taxon>
        <taxon>Pseudoloma</taxon>
    </lineage>
</organism>
<accession>A0A0R0LWM1</accession>
<dbReference type="InterPro" id="IPR043128">
    <property type="entry name" value="Rev_trsase/Diguanyl_cyclase"/>
</dbReference>
<feature type="non-terminal residue" evidence="2">
    <location>
        <position position="1"/>
    </location>
</feature>
<reference evidence="2 3" key="1">
    <citation type="submission" date="2015-07" db="EMBL/GenBank/DDBJ databases">
        <title>The genome of Pseudoloma neurophilia, a relevant intracellular parasite of the zebrafish.</title>
        <authorList>
            <person name="Ndikumana S."/>
            <person name="Pelin A."/>
            <person name="Sanders J."/>
            <person name="Corradi N."/>
        </authorList>
    </citation>
    <scope>NUCLEOTIDE SEQUENCE [LARGE SCALE GENOMIC DNA]</scope>
    <source>
        <strain evidence="2 3">MK1</strain>
    </source>
</reference>
<evidence type="ECO:0000313" key="2">
    <source>
        <dbReference type="EMBL" id="KRH91838.1"/>
    </source>
</evidence>
<dbReference type="OrthoDB" id="3250101at2759"/>
<comment type="caution">
    <text evidence="2">The sequence shown here is derived from an EMBL/GenBank/DDBJ whole genome shotgun (WGS) entry which is preliminary data.</text>
</comment>
<feature type="domain" description="Reverse transcriptase" evidence="1">
    <location>
        <begin position="1"/>
        <end position="162"/>
    </location>
</feature>
<dbReference type="VEuPathDB" id="MicrosporidiaDB:M153_223400002"/>
<gene>
    <name evidence="2" type="ORF">M153_223400002</name>
</gene>
<dbReference type="Gene3D" id="3.30.70.270">
    <property type="match status" value="1"/>
</dbReference>
<dbReference type="Gene3D" id="3.10.10.10">
    <property type="entry name" value="HIV Type 1 Reverse Transcriptase, subunit A, domain 1"/>
    <property type="match status" value="1"/>
</dbReference>
<dbReference type="InterPro" id="IPR043502">
    <property type="entry name" value="DNA/RNA_pol_sf"/>
</dbReference>
<dbReference type="InterPro" id="IPR000477">
    <property type="entry name" value="RT_dom"/>
</dbReference>
<dbReference type="SUPFAM" id="SSF56672">
    <property type="entry name" value="DNA/RNA polymerases"/>
    <property type="match status" value="1"/>
</dbReference>
<name>A0A0R0LWM1_9MICR</name>
<feature type="non-terminal residue" evidence="2">
    <location>
        <position position="200"/>
    </location>
</feature>
<dbReference type="Pfam" id="PF00078">
    <property type="entry name" value="RVT_1"/>
    <property type="match status" value="1"/>
</dbReference>